<evidence type="ECO:0000313" key="6">
    <source>
        <dbReference type="EMBL" id="ABJ84787.1"/>
    </source>
</evidence>
<dbReference type="InterPro" id="IPR036388">
    <property type="entry name" value="WH-like_DNA-bd_sf"/>
</dbReference>
<dbReference type="InterPro" id="IPR005119">
    <property type="entry name" value="LysR_subst-bd"/>
</dbReference>
<name>Q01ZX8_SOLUE</name>
<protein>
    <submittedName>
        <fullName evidence="6">Transcriptional regulator, LysR family</fullName>
    </submittedName>
</protein>
<dbReference type="InParanoid" id="Q01ZX8"/>
<dbReference type="OrthoDB" id="9785745at2"/>
<dbReference type="GO" id="GO:0005829">
    <property type="term" value="C:cytosol"/>
    <property type="evidence" value="ECO:0007669"/>
    <property type="project" value="TreeGrafter"/>
</dbReference>
<keyword evidence="3" id="KW-0238">DNA-binding</keyword>
<evidence type="ECO:0000259" key="5">
    <source>
        <dbReference type="PROSITE" id="PS50931"/>
    </source>
</evidence>
<organism evidence="6">
    <name type="scientific">Solibacter usitatus (strain Ellin6076)</name>
    <dbReference type="NCBI Taxonomy" id="234267"/>
    <lineage>
        <taxon>Bacteria</taxon>
        <taxon>Pseudomonadati</taxon>
        <taxon>Acidobacteriota</taxon>
        <taxon>Terriglobia</taxon>
        <taxon>Bryobacterales</taxon>
        <taxon>Solibacteraceae</taxon>
        <taxon>Candidatus Solibacter</taxon>
    </lineage>
</organism>
<dbReference type="eggNOG" id="COG0583">
    <property type="taxonomic scope" value="Bacteria"/>
</dbReference>
<dbReference type="PANTHER" id="PTHR30419:SF8">
    <property type="entry name" value="NITROGEN ASSIMILATION TRANSCRIPTIONAL ACTIVATOR-RELATED"/>
    <property type="match status" value="1"/>
</dbReference>
<dbReference type="Pfam" id="PF00126">
    <property type="entry name" value="HTH_1"/>
    <property type="match status" value="1"/>
</dbReference>
<evidence type="ECO:0000256" key="4">
    <source>
        <dbReference type="ARBA" id="ARBA00023163"/>
    </source>
</evidence>
<dbReference type="Gene3D" id="3.40.190.290">
    <property type="match status" value="1"/>
</dbReference>
<evidence type="ECO:0000256" key="3">
    <source>
        <dbReference type="ARBA" id="ARBA00023125"/>
    </source>
</evidence>
<accession>Q01ZX8</accession>
<dbReference type="PROSITE" id="PS50931">
    <property type="entry name" value="HTH_LYSR"/>
    <property type="match status" value="1"/>
</dbReference>
<dbReference type="STRING" id="234267.Acid_3817"/>
<dbReference type="GO" id="GO:0003677">
    <property type="term" value="F:DNA binding"/>
    <property type="evidence" value="ECO:0007669"/>
    <property type="project" value="UniProtKB-KW"/>
</dbReference>
<dbReference type="GO" id="GO:0003700">
    <property type="term" value="F:DNA-binding transcription factor activity"/>
    <property type="evidence" value="ECO:0007669"/>
    <property type="project" value="InterPro"/>
</dbReference>
<dbReference type="InterPro" id="IPR036390">
    <property type="entry name" value="WH_DNA-bd_sf"/>
</dbReference>
<sequence length="277" mass="31305">MSRGAEHCGVSQSAASQHVQEVERRLGVTLLDRSKRPLELTPAGRLYQEFCREVLRREEEFTLSLESIKGDVEGTVRIVSIYSTGLSEMSRLREEFAARYPTAQLHVEYMRPDKIYEAVRRDTADLGLVSYPEASREIAAIPWREEEMHVAVPPSHPFASRDEVFPADLTGQDFIGFDEDLRIRRELDRFLRAQAVEVNLVMHFDNIQMIKEAVALGSGISILPARTMQAEIEQGRLVAVKLHAPELVRPVGILHRKRKKFNSATRALLGMLVGTTA</sequence>
<dbReference type="HOGENOM" id="CLU_039613_6_1_0"/>
<dbReference type="InterPro" id="IPR000847">
    <property type="entry name" value="LysR_HTH_N"/>
</dbReference>
<feature type="domain" description="HTH lysR-type" evidence="5">
    <location>
        <begin position="1"/>
        <end position="41"/>
    </location>
</feature>
<evidence type="ECO:0000256" key="1">
    <source>
        <dbReference type="ARBA" id="ARBA00009437"/>
    </source>
</evidence>
<dbReference type="AlphaFoldDB" id="Q01ZX8"/>
<dbReference type="Pfam" id="PF03466">
    <property type="entry name" value="LysR_substrate"/>
    <property type="match status" value="1"/>
</dbReference>
<keyword evidence="2" id="KW-0805">Transcription regulation</keyword>
<dbReference type="SUPFAM" id="SSF53850">
    <property type="entry name" value="Periplasmic binding protein-like II"/>
    <property type="match status" value="1"/>
</dbReference>
<keyword evidence="4" id="KW-0804">Transcription</keyword>
<evidence type="ECO:0000256" key="2">
    <source>
        <dbReference type="ARBA" id="ARBA00023015"/>
    </source>
</evidence>
<dbReference type="SUPFAM" id="SSF46785">
    <property type="entry name" value="Winged helix' DNA-binding domain"/>
    <property type="match status" value="1"/>
</dbReference>
<dbReference type="InterPro" id="IPR050950">
    <property type="entry name" value="HTH-type_LysR_regulators"/>
</dbReference>
<comment type="similarity">
    <text evidence="1">Belongs to the LysR transcriptional regulatory family.</text>
</comment>
<dbReference type="KEGG" id="sus:Acid_3817"/>
<dbReference type="Gene3D" id="1.10.10.10">
    <property type="entry name" value="Winged helix-like DNA-binding domain superfamily/Winged helix DNA-binding domain"/>
    <property type="match status" value="1"/>
</dbReference>
<gene>
    <name evidence="6" type="ordered locus">Acid_3817</name>
</gene>
<dbReference type="PANTHER" id="PTHR30419">
    <property type="entry name" value="HTH-TYPE TRANSCRIPTIONAL REGULATOR YBHD"/>
    <property type="match status" value="1"/>
</dbReference>
<reference evidence="6" key="1">
    <citation type="submission" date="2006-10" db="EMBL/GenBank/DDBJ databases">
        <title>Complete sequence of Solibacter usitatus Ellin6076.</title>
        <authorList>
            <consortium name="US DOE Joint Genome Institute"/>
            <person name="Copeland A."/>
            <person name="Lucas S."/>
            <person name="Lapidus A."/>
            <person name="Barry K."/>
            <person name="Detter J.C."/>
            <person name="Glavina del Rio T."/>
            <person name="Hammon N."/>
            <person name="Israni S."/>
            <person name="Dalin E."/>
            <person name="Tice H."/>
            <person name="Pitluck S."/>
            <person name="Thompson L.S."/>
            <person name="Brettin T."/>
            <person name="Bruce D."/>
            <person name="Han C."/>
            <person name="Tapia R."/>
            <person name="Gilna P."/>
            <person name="Schmutz J."/>
            <person name="Larimer F."/>
            <person name="Land M."/>
            <person name="Hauser L."/>
            <person name="Kyrpides N."/>
            <person name="Mikhailova N."/>
            <person name="Janssen P.H."/>
            <person name="Kuske C.R."/>
            <person name="Richardson P."/>
        </authorList>
    </citation>
    <scope>NUCLEOTIDE SEQUENCE</scope>
    <source>
        <strain evidence="6">Ellin6076</strain>
    </source>
</reference>
<dbReference type="CDD" id="cd05466">
    <property type="entry name" value="PBP2_LTTR_substrate"/>
    <property type="match status" value="1"/>
</dbReference>
<proteinExistence type="inferred from homology"/>
<dbReference type="EMBL" id="CP000473">
    <property type="protein sequence ID" value="ABJ84787.1"/>
    <property type="molecule type" value="Genomic_DNA"/>
</dbReference>